<dbReference type="InterPro" id="IPR014710">
    <property type="entry name" value="RmlC-like_jellyroll"/>
</dbReference>
<organism evidence="2 3">
    <name type="scientific">Pedobacter cryoconitis</name>
    <dbReference type="NCBI Taxonomy" id="188932"/>
    <lineage>
        <taxon>Bacteria</taxon>
        <taxon>Pseudomonadati</taxon>
        <taxon>Bacteroidota</taxon>
        <taxon>Sphingobacteriia</taxon>
        <taxon>Sphingobacteriales</taxon>
        <taxon>Sphingobacteriaceae</taxon>
        <taxon>Pedobacter</taxon>
    </lineage>
</organism>
<dbReference type="PROSITE" id="PS50042">
    <property type="entry name" value="CNMP_BINDING_3"/>
    <property type="match status" value="1"/>
</dbReference>
<gene>
    <name evidence="2" type="ORF">HDF25_001222</name>
</gene>
<dbReference type="Pfam" id="PF00027">
    <property type="entry name" value="cNMP_binding"/>
    <property type="match status" value="1"/>
</dbReference>
<accession>A0A7X0MHP3</accession>
<feature type="domain" description="Cyclic nucleotide-binding" evidence="1">
    <location>
        <begin position="11"/>
        <end position="113"/>
    </location>
</feature>
<evidence type="ECO:0000313" key="3">
    <source>
        <dbReference type="Proteomes" id="UP000521017"/>
    </source>
</evidence>
<dbReference type="SUPFAM" id="SSF51206">
    <property type="entry name" value="cAMP-binding domain-like"/>
    <property type="match status" value="1"/>
</dbReference>
<dbReference type="InterPro" id="IPR018490">
    <property type="entry name" value="cNMP-bd_dom_sf"/>
</dbReference>
<dbReference type="Gene3D" id="2.60.120.10">
    <property type="entry name" value="Jelly Rolls"/>
    <property type="match status" value="1"/>
</dbReference>
<evidence type="ECO:0000313" key="2">
    <source>
        <dbReference type="EMBL" id="MBB6499081.1"/>
    </source>
</evidence>
<dbReference type="RefSeq" id="WP_184623797.1">
    <property type="nucleotide sequence ID" value="NZ_JACHCC010000003.1"/>
</dbReference>
<dbReference type="EMBL" id="JACHCC010000003">
    <property type="protein sequence ID" value="MBB6499081.1"/>
    <property type="molecule type" value="Genomic_DNA"/>
</dbReference>
<dbReference type="AlphaFoldDB" id="A0A7X0MHP3"/>
<dbReference type="CDD" id="cd00038">
    <property type="entry name" value="CAP_ED"/>
    <property type="match status" value="1"/>
</dbReference>
<dbReference type="InterPro" id="IPR000595">
    <property type="entry name" value="cNMP-bd_dom"/>
</dbReference>
<name>A0A7X0MHP3_9SPHI</name>
<reference evidence="2 3" key="1">
    <citation type="submission" date="2020-08" db="EMBL/GenBank/DDBJ databases">
        <title>Genomic Encyclopedia of Type Strains, Phase IV (KMG-V): Genome sequencing to study the core and pangenomes of soil and plant-associated prokaryotes.</title>
        <authorList>
            <person name="Whitman W."/>
        </authorList>
    </citation>
    <scope>NUCLEOTIDE SEQUENCE [LARGE SCALE GENOMIC DNA]</scope>
    <source>
        <strain evidence="2 3">M2T3</strain>
    </source>
</reference>
<comment type="caution">
    <text evidence="2">The sequence shown here is derived from an EMBL/GenBank/DDBJ whole genome shotgun (WGS) entry which is preliminary data.</text>
</comment>
<dbReference type="Proteomes" id="UP000521017">
    <property type="component" value="Unassembled WGS sequence"/>
</dbReference>
<proteinExistence type="predicted"/>
<evidence type="ECO:0000259" key="1">
    <source>
        <dbReference type="PROSITE" id="PS50042"/>
    </source>
</evidence>
<sequence length="188" mass="22177">MDLYYQKLEQFMETLDEETMRAVENVSVKKTFKKGDLLLEQGEICKYSFSLINGVARKFYYGQKKVITTEFYFAGDVALSFNSYLLQKPSEEVMECVTDLTVECISRDNFEKLKQSFPKLIAYDLLFTELYAAWLEERLFDFNVLSATERYRKLMHKSPQYFHQIKLTHIASYLGISLETLSRIRARI</sequence>
<protein>
    <submittedName>
        <fullName evidence="2">CRP-like cAMP-binding protein</fullName>
    </submittedName>
</protein>